<evidence type="ECO:0000313" key="2">
    <source>
        <dbReference type="EMBL" id="OAY81061.1"/>
    </source>
</evidence>
<dbReference type="GO" id="GO:0009733">
    <property type="term" value="P:response to auxin"/>
    <property type="evidence" value="ECO:0007669"/>
    <property type="project" value="InterPro"/>
</dbReference>
<accession>A0A199VVV1</accession>
<dbReference type="Pfam" id="PF02519">
    <property type="entry name" value="Auxin_inducible"/>
    <property type="match status" value="1"/>
</dbReference>
<dbReference type="EMBL" id="LSRQ01000751">
    <property type="protein sequence ID" value="OAY81061.1"/>
    <property type="molecule type" value="Genomic_DNA"/>
</dbReference>
<protein>
    <submittedName>
        <fullName evidence="2">Auxin-responsive protein SAUR32</fullName>
    </submittedName>
</protein>
<gene>
    <name evidence="2" type="ORF">ACMD2_25332</name>
</gene>
<comment type="caution">
    <text evidence="2">The sequence shown here is derived from an EMBL/GenBank/DDBJ whole genome shotgun (WGS) entry which is preliminary data.</text>
</comment>
<comment type="similarity">
    <text evidence="1">Belongs to the ARG7 family.</text>
</comment>
<evidence type="ECO:0000256" key="1">
    <source>
        <dbReference type="ARBA" id="ARBA00006974"/>
    </source>
</evidence>
<dbReference type="PANTHER" id="PTHR31374">
    <property type="entry name" value="AUXIN-INDUCED PROTEIN-LIKE-RELATED"/>
    <property type="match status" value="1"/>
</dbReference>
<dbReference type="InterPro" id="IPR003676">
    <property type="entry name" value="SAUR_fam"/>
</dbReference>
<dbReference type="AlphaFoldDB" id="A0A199VVV1"/>
<proteinExistence type="inferred from homology"/>
<name>A0A199VVV1_ANACO</name>
<sequence length="129" mass="14285">MFLGMDSISKETLQQHHSWKNLHLHWPWPVTKLPLPPKGHVAVSVGAEGERRRRFVVPVGHLVHPLFAAMLDAAEAEFGFHQTGRSLFRAASTTFGVSKASSIVGCSTADCNSVDYVHFLSKSLYCNKI</sequence>
<evidence type="ECO:0000313" key="3">
    <source>
        <dbReference type="Proteomes" id="UP000092600"/>
    </source>
</evidence>
<dbReference type="Proteomes" id="UP000092600">
    <property type="component" value="Unassembled WGS sequence"/>
</dbReference>
<reference evidence="2 3" key="1">
    <citation type="journal article" date="2016" name="DNA Res.">
        <title>The draft genome of MD-2 pineapple using hybrid error correction of long reads.</title>
        <authorList>
            <person name="Redwan R.M."/>
            <person name="Saidin A."/>
            <person name="Kumar S.V."/>
        </authorList>
    </citation>
    <scope>NUCLEOTIDE SEQUENCE [LARGE SCALE GENOMIC DNA]</scope>
    <source>
        <strain evidence="3">cv. MD2</strain>
        <tissue evidence="2">Leaf</tissue>
    </source>
</reference>
<organism evidence="2 3">
    <name type="scientific">Ananas comosus</name>
    <name type="common">Pineapple</name>
    <name type="synonym">Ananas ananas</name>
    <dbReference type="NCBI Taxonomy" id="4615"/>
    <lineage>
        <taxon>Eukaryota</taxon>
        <taxon>Viridiplantae</taxon>
        <taxon>Streptophyta</taxon>
        <taxon>Embryophyta</taxon>
        <taxon>Tracheophyta</taxon>
        <taxon>Spermatophyta</taxon>
        <taxon>Magnoliopsida</taxon>
        <taxon>Liliopsida</taxon>
        <taxon>Poales</taxon>
        <taxon>Bromeliaceae</taxon>
        <taxon>Bromelioideae</taxon>
        <taxon>Ananas</taxon>
    </lineage>
</organism>
<dbReference type="STRING" id="4615.A0A199VVV1"/>
<dbReference type="PANTHER" id="PTHR31374:SF29">
    <property type="entry name" value="SAUR-LIKE AUXIN-RESPONSIVE PROTEIN FAMILY"/>
    <property type="match status" value="1"/>
</dbReference>